<feature type="transmembrane region" description="Helical" evidence="15">
    <location>
        <begin position="237"/>
        <end position="258"/>
    </location>
</feature>
<dbReference type="Gene3D" id="3.10.560.10">
    <property type="entry name" value="Outer membrane lipoprotein wza domain like"/>
    <property type="match status" value="2"/>
</dbReference>
<keyword evidence="11 15" id="KW-0472">Membrane</keyword>
<dbReference type="PANTHER" id="PTHR33619">
    <property type="entry name" value="POLYSACCHARIDE EXPORT PROTEIN GFCE-RELATED"/>
    <property type="match status" value="1"/>
</dbReference>
<evidence type="ECO:0000256" key="12">
    <source>
        <dbReference type="ARBA" id="ARBA00023139"/>
    </source>
</evidence>
<dbReference type="GO" id="GO:0009279">
    <property type="term" value="C:cell outer membrane"/>
    <property type="evidence" value="ECO:0007669"/>
    <property type="project" value="UniProtKB-SubCell"/>
</dbReference>
<dbReference type="EMBL" id="CP025938">
    <property type="protein sequence ID" value="AUS05826.1"/>
    <property type="molecule type" value="Genomic_DNA"/>
</dbReference>
<dbReference type="Pfam" id="PF22461">
    <property type="entry name" value="SLBB_2"/>
    <property type="match status" value="1"/>
</dbReference>
<evidence type="ECO:0000256" key="1">
    <source>
        <dbReference type="ARBA" id="ARBA00004571"/>
    </source>
</evidence>
<reference evidence="19" key="1">
    <citation type="submission" date="2018-01" db="EMBL/GenBank/DDBJ databases">
        <title>Complete genome of Tamlana sp. UJ94.</title>
        <authorList>
            <person name="Jung J."/>
            <person name="Chung D."/>
            <person name="Bae S.S."/>
            <person name="Baek K."/>
        </authorList>
    </citation>
    <scope>NUCLEOTIDE SEQUENCE [LARGE SCALE GENOMIC DNA]</scope>
    <source>
        <strain evidence="19">UJ94</strain>
    </source>
</reference>
<keyword evidence="14" id="KW-0449">Lipoprotein</keyword>
<evidence type="ECO:0000256" key="15">
    <source>
        <dbReference type="SAM" id="Phobius"/>
    </source>
</evidence>
<dbReference type="Proteomes" id="UP000236592">
    <property type="component" value="Chromosome"/>
</dbReference>
<keyword evidence="7" id="KW-0732">Signal</keyword>
<evidence type="ECO:0000313" key="19">
    <source>
        <dbReference type="Proteomes" id="UP000236592"/>
    </source>
</evidence>
<keyword evidence="3" id="KW-0813">Transport</keyword>
<evidence type="ECO:0000256" key="4">
    <source>
        <dbReference type="ARBA" id="ARBA00022452"/>
    </source>
</evidence>
<protein>
    <submittedName>
        <fullName evidence="18">Sugar transporter</fullName>
    </submittedName>
</protein>
<dbReference type="KEGG" id="taj:C1A40_10300"/>
<evidence type="ECO:0000256" key="8">
    <source>
        <dbReference type="ARBA" id="ARBA00023047"/>
    </source>
</evidence>
<dbReference type="OrthoDB" id="662756at2"/>
<keyword evidence="15" id="KW-1133">Transmembrane helix</keyword>
<evidence type="ECO:0000256" key="9">
    <source>
        <dbReference type="ARBA" id="ARBA00023065"/>
    </source>
</evidence>
<keyword evidence="6 15" id="KW-0812">Transmembrane</keyword>
<feature type="domain" description="SLBB" evidence="17">
    <location>
        <begin position="146"/>
        <end position="225"/>
    </location>
</feature>
<evidence type="ECO:0000256" key="3">
    <source>
        <dbReference type="ARBA" id="ARBA00022448"/>
    </source>
</evidence>
<proteinExistence type="inferred from homology"/>
<organism evidence="18 19">
    <name type="scientific">Pseudotamlana carrageenivorans</name>
    <dbReference type="NCBI Taxonomy" id="2069432"/>
    <lineage>
        <taxon>Bacteria</taxon>
        <taxon>Pseudomonadati</taxon>
        <taxon>Bacteroidota</taxon>
        <taxon>Flavobacteriia</taxon>
        <taxon>Flavobacteriales</taxon>
        <taxon>Flavobacteriaceae</taxon>
        <taxon>Pseudotamlana</taxon>
    </lineage>
</organism>
<dbReference type="RefSeq" id="WP_102995826.1">
    <property type="nucleotide sequence ID" value="NZ_CP025938.1"/>
</dbReference>
<keyword evidence="5 18" id="KW-0762">Sugar transport</keyword>
<evidence type="ECO:0000259" key="16">
    <source>
        <dbReference type="Pfam" id="PF02563"/>
    </source>
</evidence>
<feature type="domain" description="Polysaccharide export protein N-terminal" evidence="16">
    <location>
        <begin position="50"/>
        <end position="141"/>
    </location>
</feature>
<keyword evidence="10" id="KW-0626">Porin</keyword>
<comment type="subcellular location">
    <subcellularLocation>
        <location evidence="1">Cell outer membrane</location>
        <topology evidence="1">Multi-pass membrane protein</topology>
    </subcellularLocation>
</comment>
<evidence type="ECO:0000256" key="10">
    <source>
        <dbReference type="ARBA" id="ARBA00023114"/>
    </source>
</evidence>
<dbReference type="GO" id="GO:0015288">
    <property type="term" value="F:porin activity"/>
    <property type="evidence" value="ECO:0007669"/>
    <property type="project" value="UniProtKB-KW"/>
</dbReference>
<keyword evidence="4" id="KW-1134">Transmembrane beta strand</keyword>
<dbReference type="Pfam" id="PF02563">
    <property type="entry name" value="Poly_export"/>
    <property type="match status" value="1"/>
</dbReference>
<dbReference type="GO" id="GO:0046930">
    <property type="term" value="C:pore complex"/>
    <property type="evidence" value="ECO:0007669"/>
    <property type="project" value="UniProtKB-KW"/>
</dbReference>
<evidence type="ECO:0000259" key="17">
    <source>
        <dbReference type="Pfam" id="PF22461"/>
    </source>
</evidence>
<evidence type="ECO:0000256" key="5">
    <source>
        <dbReference type="ARBA" id="ARBA00022597"/>
    </source>
</evidence>
<dbReference type="Gene3D" id="3.30.1950.10">
    <property type="entry name" value="wza like domain"/>
    <property type="match status" value="1"/>
</dbReference>
<evidence type="ECO:0000256" key="2">
    <source>
        <dbReference type="ARBA" id="ARBA00009450"/>
    </source>
</evidence>
<comment type="similarity">
    <text evidence="2">Belongs to the BexD/CtrA/VexA family.</text>
</comment>
<dbReference type="InterPro" id="IPR054765">
    <property type="entry name" value="SLBB_dom"/>
</dbReference>
<dbReference type="PROSITE" id="PS51257">
    <property type="entry name" value="PROKAR_LIPOPROTEIN"/>
    <property type="match status" value="1"/>
</dbReference>
<gene>
    <name evidence="18" type="ORF">C1A40_10300</name>
</gene>
<evidence type="ECO:0000256" key="11">
    <source>
        <dbReference type="ARBA" id="ARBA00023136"/>
    </source>
</evidence>
<evidence type="ECO:0000256" key="14">
    <source>
        <dbReference type="ARBA" id="ARBA00023288"/>
    </source>
</evidence>
<evidence type="ECO:0000256" key="7">
    <source>
        <dbReference type="ARBA" id="ARBA00022729"/>
    </source>
</evidence>
<dbReference type="InterPro" id="IPR003715">
    <property type="entry name" value="Poly_export_N"/>
</dbReference>
<keyword evidence="9" id="KW-0406">Ion transport</keyword>
<dbReference type="PANTHER" id="PTHR33619:SF3">
    <property type="entry name" value="POLYSACCHARIDE EXPORT PROTEIN GFCE-RELATED"/>
    <property type="match status" value="1"/>
</dbReference>
<dbReference type="AlphaFoldDB" id="A0A2I7SIU0"/>
<sequence length="259" mass="28484">MIKPLPFSLSYYLGILALTLLLGACASRENIQYFQKIDYTQLSDSIAHTEPEIQVGDLLNITITATNAEAALPFNLFEAPIIGTMNVNAARPLPYLVDTDGYINFPVLGQLHIAGNTTKALTLLLEDKLSSYIQDPVINIRFANFRVSVLGEVNKPGTFPVTNEHVSIIEAITLAGDLTIYGKRDEVLLIRMENGTKKYIPLDLTQKTILESPYFYVKQNDIIYINPNKTKVNASAVGPNTSVILSSLSILLTVIGLLI</sequence>
<name>A0A2I7SIU0_9FLAO</name>
<dbReference type="GO" id="GO:0015159">
    <property type="term" value="F:polysaccharide transmembrane transporter activity"/>
    <property type="evidence" value="ECO:0007669"/>
    <property type="project" value="InterPro"/>
</dbReference>
<evidence type="ECO:0000256" key="13">
    <source>
        <dbReference type="ARBA" id="ARBA00023237"/>
    </source>
</evidence>
<accession>A0A2I7SIU0</accession>
<keyword evidence="13" id="KW-0998">Cell outer membrane</keyword>
<dbReference type="GO" id="GO:0006811">
    <property type="term" value="P:monoatomic ion transport"/>
    <property type="evidence" value="ECO:0007669"/>
    <property type="project" value="UniProtKB-KW"/>
</dbReference>
<keyword evidence="12" id="KW-0564">Palmitate</keyword>
<evidence type="ECO:0000256" key="6">
    <source>
        <dbReference type="ARBA" id="ARBA00022692"/>
    </source>
</evidence>
<keyword evidence="19" id="KW-1185">Reference proteome</keyword>
<keyword evidence="8" id="KW-0625">Polysaccharide transport</keyword>
<evidence type="ECO:0000313" key="18">
    <source>
        <dbReference type="EMBL" id="AUS05826.1"/>
    </source>
</evidence>
<dbReference type="InterPro" id="IPR049712">
    <property type="entry name" value="Poly_export"/>
</dbReference>